<dbReference type="OMA" id="IPDVGMD"/>
<keyword evidence="11 13" id="KW-0511">Multifunctional enzyme</keyword>
<keyword evidence="7 13" id="KW-0547">Nucleotide-binding</keyword>
<keyword evidence="5" id="KW-0548">Nucleotidyltransferase</keyword>
<dbReference type="InterPro" id="IPR036873">
    <property type="entry name" value="Rhodanese-like_dom_sf"/>
</dbReference>
<dbReference type="EMBL" id="AOGT01000501">
    <property type="protein sequence ID" value="EMG49772.1"/>
    <property type="molecule type" value="Genomic_DNA"/>
</dbReference>
<evidence type="ECO:0000256" key="13">
    <source>
        <dbReference type="HAMAP-Rule" id="MF_03049"/>
    </source>
</evidence>
<dbReference type="GO" id="GO:0046872">
    <property type="term" value="F:metal ion binding"/>
    <property type="evidence" value="ECO:0007669"/>
    <property type="project" value="UniProtKB-KW"/>
</dbReference>
<dbReference type="InterPro" id="IPR035985">
    <property type="entry name" value="Ubiquitin-activating_enz"/>
</dbReference>
<evidence type="ECO:0000256" key="12">
    <source>
        <dbReference type="ARBA" id="ARBA00075323"/>
    </source>
</evidence>
<feature type="binding site" evidence="13">
    <location>
        <position position="290"/>
    </location>
    <ligand>
        <name>Zn(2+)</name>
        <dbReference type="ChEBI" id="CHEBI:29105"/>
    </ligand>
</feature>
<dbReference type="GO" id="GO:0004792">
    <property type="term" value="F:thiosulfate-cyanide sulfurtransferase activity"/>
    <property type="evidence" value="ECO:0007669"/>
    <property type="project" value="TreeGrafter"/>
</dbReference>
<evidence type="ECO:0000256" key="3">
    <source>
        <dbReference type="ARBA" id="ARBA00022679"/>
    </source>
</evidence>
<evidence type="ECO:0000256" key="1">
    <source>
        <dbReference type="ARBA" id="ARBA00004514"/>
    </source>
</evidence>
<dbReference type="FunFam" id="3.40.250.10:FF:000014">
    <property type="entry name" value="Adenylyltransferase and sulfurtransferase MOCS3"/>
    <property type="match status" value="1"/>
</dbReference>
<feature type="binding site" evidence="13">
    <location>
        <position position="287"/>
    </location>
    <ligand>
        <name>Zn(2+)</name>
        <dbReference type="ChEBI" id="CHEBI:29105"/>
    </ligand>
</feature>
<name>M3HQK5_CANMX</name>
<keyword evidence="4 13" id="KW-0819">tRNA processing</keyword>
<dbReference type="Gene3D" id="3.40.250.10">
    <property type="entry name" value="Rhodanese-like domain"/>
    <property type="match status" value="1"/>
</dbReference>
<dbReference type="SMART" id="SM00450">
    <property type="entry name" value="RHOD"/>
    <property type="match status" value="1"/>
</dbReference>
<dbReference type="InterPro" id="IPR045886">
    <property type="entry name" value="ThiF/MoeB/HesA"/>
</dbReference>
<evidence type="ECO:0000256" key="6">
    <source>
        <dbReference type="ARBA" id="ARBA00022723"/>
    </source>
</evidence>
<feature type="domain" description="Rhodanese" evidence="14">
    <location>
        <begin position="337"/>
        <end position="434"/>
    </location>
</feature>
<feature type="binding site" evidence="13">
    <location>
        <position position="209"/>
    </location>
    <ligand>
        <name>Zn(2+)</name>
        <dbReference type="ChEBI" id="CHEBI:29105"/>
    </ligand>
</feature>
<dbReference type="UniPathway" id="UPA00988"/>
<dbReference type="HAMAP" id="MF_03049">
    <property type="entry name" value="MOCS3_Uba4"/>
    <property type="match status" value="1"/>
</dbReference>
<dbReference type="PANTHER" id="PTHR10953:SF102">
    <property type="entry name" value="ADENYLYLTRANSFERASE AND SULFURTRANSFERASE MOCS3"/>
    <property type="match status" value="1"/>
</dbReference>
<evidence type="ECO:0000256" key="11">
    <source>
        <dbReference type="ARBA" id="ARBA00023268"/>
    </source>
</evidence>
<evidence type="ECO:0000256" key="8">
    <source>
        <dbReference type="ARBA" id="ARBA00022786"/>
    </source>
</evidence>
<dbReference type="PANTHER" id="PTHR10953">
    <property type="entry name" value="UBIQUITIN-ACTIVATING ENZYME E1"/>
    <property type="match status" value="1"/>
</dbReference>
<dbReference type="GO" id="GO:0032447">
    <property type="term" value="P:protein urmylation"/>
    <property type="evidence" value="ECO:0007669"/>
    <property type="project" value="TreeGrafter"/>
</dbReference>
<proteinExistence type="inferred from homology"/>
<gene>
    <name evidence="13" type="primary">UBA4</name>
    <name evidence="15" type="ORF">G210_5410</name>
</gene>
<keyword evidence="2 13" id="KW-0963">Cytoplasm</keyword>
<keyword evidence="8" id="KW-0833">Ubl conjugation pathway</keyword>
<feature type="binding site" evidence="13">
    <location>
        <begin position="167"/>
        <end position="168"/>
    </location>
    <ligand>
        <name>ATP</name>
        <dbReference type="ChEBI" id="CHEBI:30616"/>
    </ligand>
</feature>
<protein>
    <recommendedName>
        <fullName evidence="12">Needs CLA4 to survive protein 3</fullName>
    </recommendedName>
</protein>
<dbReference type="GO" id="GO:0042292">
    <property type="term" value="F:URM1 activating enzyme activity"/>
    <property type="evidence" value="ECO:0007669"/>
    <property type="project" value="TreeGrafter"/>
</dbReference>
<evidence type="ECO:0000256" key="7">
    <source>
        <dbReference type="ARBA" id="ARBA00022741"/>
    </source>
</evidence>
<sequence length="437" mass="48860">MTQESREELLARIAQLEAENEKLKKSQQPSTQYTKVDENFCLDEYKRYGRQMIVPQFGSLTSQIKLKNSKILVVGAGGLGSPALLYLSASGIGTIGIVDDDTVDTSNLHRQVIHNTEMVGELKCISAQKYIKKLNPHVQVDVYPVRLSNDNAFDIISKYDLVLDCTDHPTVRYLINDVSVILGKTIVSGSGLKSDGQLTILNFATIGPCYRCFYPQPPSPSSVTSCSDGGVIGPAIGLVGVSMAVETIKVLTGFYTKENFSPFLSSYSGYPQQQIRVFKMRKKQPNCVVCGQSPSVTREAIEDGTINYATFCGRVSFDPIDIKHRISPKEYDNVVKQGKKHVLIDVRPKEQFEITRLPNSINIEWDPTFRKLEDSIEEYLPSDCTKDDEVFVVCRFGNDSQMAVKKLLELDFKNSKDIIGGLSKWTEDVDPNMPKYY</sequence>
<comment type="similarity">
    <text evidence="13">In the N-terminal section; belongs to the HesA/MoeB/ThiF family. UBA4 subfamily.</text>
</comment>
<keyword evidence="16" id="KW-1185">Reference proteome</keyword>
<comment type="pathway">
    <text evidence="13">tRNA modification; 5-methoxycarbonylmethyl-2-thiouridine-tRNA biosynthesis.</text>
</comment>
<evidence type="ECO:0000313" key="15">
    <source>
        <dbReference type="EMBL" id="EMG49772.1"/>
    </source>
</evidence>
<dbReference type="InterPro" id="IPR028885">
    <property type="entry name" value="MOCS3/Uba4"/>
</dbReference>
<keyword evidence="9 13" id="KW-0862">Zinc</keyword>
<dbReference type="Pfam" id="PF00899">
    <property type="entry name" value="ThiF"/>
    <property type="match status" value="1"/>
</dbReference>
<feature type="binding site" evidence="13">
    <location>
        <position position="212"/>
    </location>
    <ligand>
        <name>Zn(2+)</name>
        <dbReference type="ChEBI" id="CHEBI:29105"/>
    </ligand>
</feature>
<keyword evidence="6 13" id="KW-0479">Metal-binding</keyword>
<dbReference type="GO" id="GO:0005524">
    <property type="term" value="F:ATP binding"/>
    <property type="evidence" value="ECO:0007669"/>
    <property type="project" value="UniProtKB-KW"/>
</dbReference>
<dbReference type="HOGENOM" id="CLU_013325_1_0_1"/>
<evidence type="ECO:0000313" key="16">
    <source>
        <dbReference type="Proteomes" id="UP000011777"/>
    </source>
</evidence>
<dbReference type="AlphaFoldDB" id="M3HQK5"/>
<dbReference type="OrthoDB" id="10261062at2759"/>
<evidence type="ECO:0000259" key="14">
    <source>
        <dbReference type="PROSITE" id="PS50206"/>
    </source>
</evidence>
<dbReference type="STRING" id="1245528.M3HQK5"/>
<dbReference type="CDD" id="cd00757">
    <property type="entry name" value="ThiF_MoeB_HesA_family"/>
    <property type="match status" value="1"/>
</dbReference>
<evidence type="ECO:0000256" key="10">
    <source>
        <dbReference type="ARBA" id="ARBA00022840"/>
    </source>
</evidence>
<reference evidence="15 16" key="1">
    <citation type="submission" date="2013-02" db="EMBL/GenBank/DDBJ databases">
        <title>Genome sequence of Candida maltosa Xu316, a potential industrial strain for xylitol and ethanol production.</title>
        <authorList>
            <person name="Yu J."/>
            <person name="Wang Q."/>
            <person name="Geng X."/>
            <person name="Bao W."/>
            <person name="He P."/>
            <person name="Cai J."/>
        </authorList>
    </citation>
    <scope>NUCLEOTIDE SEQUENCE [LARGE SCALE GENOMIC DNA]</scope>
    <source>
        <strain evidence="16">Xu316</strain>
    </source>
</reference>
<dbReference type="PROSITE" id="PS50206">
    <property type="entry name" value="RHODANESE_3"/>
    <property type="match status" value="1"/>
</dbReference>
<evidence type="ECO:0000256" key="4">
    <source>
        <dbReference type="ARBA" id="ARBA00022694"/>
    </source>
</evidence>
<dbReference type="eggNOG" id="KOG2017">
    <property type="taxonomic scope" value="Eukaryota"/>
</dbReference>
<feature type="binding site" evidence="13">
    <location>
        <position position="99"/>
    </location>
    <ligand>
        <name>ATP</name>
        <dbReference type="ChEBI" id="CHEBI:30616"/>
    </ligand>
</feature>
<feature type="binding site" evidence="13">
    <location>
        <begin position="106"/>
        <end position="110"/>
    </location>
    <ligand>
        <name>ATP</name>
        <dbReference type="ChEBI" id="CHEBI:30616"/>
    </ligand>
</feature>
<evidence type="ECO:0000256" key="5">
    <source>
        <dbReference type="ARBA" id="ARBA00022695"/>
    </source>
</evidence>
<dbReference type="InterPro" id="IPR000594">
    <property type="entry name" value="ThiF_NAD_FAD-bd"/>
</dbReference>
<evidence type="ECO:0000256" key="2">
    <source>
        <dbReference type="ARBA" id="ARBA00022490"/>
    </source>
</evidence>
<dbReference type="FunFam" id="3.40.50.720:FF:000033">
    <property type="entry name" value="Adenylyltransferase and sulfurtransferase MOCS3"/>
    <property type="match status" value="1"/>
</dbReference>
<feature type="binding site" evidence="13">
    <location>
        <position position="78"/>
    </location>
    <ligand>
        <name>ATP</name>
        <dbReference type="ChEBI" id="CHEBI:30616"/>
    </ligand>
</feature>
<feature type="active site" description="Cysteine persulfide intermediate; for sulfurtransferase activity" evidence="13">
    <location>
        <position position="394"/>
    </location>
</feature>
<dbReference type="Pfam" id="PF00581">
    <property type="entry name" value="Rhodanese"/>
    <property type="match status" value="1"/>
</dbReference>
<comment type="caution">
    <text evidence="15">The sequence shown here is derived from an EMBL/GenBank/DDBJ whole genome shotgun (WGS) entry which is preliminary data.</text>
</comment>
<feature type="active site" description="Glycyl thioester intermediate; for adenylyltransferase activity" evidence="13">
    <location>
        <position position="226"/>
    </location>
</feature>
<comment type="cofactor">
    <cofactor evidence="13">
        <name>Zn(2+)</name>
        <dbReference type="ChEBI" id="CHEBI:29105"/>
    </cofactor>
    <text evidence="13">Binds 1 zinc ion per subunit.</text>
</comment>
<comment type="subcellular location">
    <subcellularLocation>
        <location evidence="1">Cytoplasm</location>
        <location evidence="1">Cytosol</location>
    </subcellularLocation>
</comment>
<dbReference type="Proteomes" id="UP000011777">
    <property type="component" value="Unassembled WGS sequence"/>
</dbReference>
<keyword evidence="10 13" id="KW-0067">ATP-binding</keyword>
<dbReference type="GO" id="GO:0070566">
    <property type="term" value="F:adenylyltransferase activity"/>
    <property type="evidence" value="ECO:0007669"/>
    <property type="project" value="InterPro"/>
</dbReference>
<organism evidence="15 16">
    <name type="scientific">Candida maltosa (strain Xu316)</name>
    <name type="common">Yeast</name>
    <dbReference type="NCBI Taxonomy" id="1245528"/>
    <lineage>
        <taxon>Eukaryota</taxon>
        <taxon>Fungi</taxon>
        <taxon>Dikarya</taxon>
        <taxon>Ascomycota</taxon>
        <taxon>Saccharomycotina</taxon>
        <taxon>Pichiomycetes</taxon>
        <taxon>Debaryomycetaceae</taxon>
        <taxon>Candida/Lodderomyces clade</taxon>
        <taxon>Candida</taxon>
    </lineage>
</organism>
<keyword evidence="3 13" id="KW-0808">Transferase</keyword>
<dbReference type="Gene3D" id="3.40.50.720">
    <property type="entry name" value="NAD(P)-binding Rossmann-like Domain"/>
    <property type="match status" value="1"/>
</dbReference>
<dbReference type="SUPFAM" id="SSF69572">
    <property type="entry name" value="Activating enzymes of the ubiquitin-like proteins"/>
    <property type="match status" value="1"/>
</dbReference>
<dbReference type="GO" id="GO:0002143">
    <property type="term" value="P:tRNA wobble position uridine thiolation"/>
    <property type="evidence" value="ECO:0007669"/>
    <property type="project" value="InterPro"/>
</dbReference>
<accession>M3HQK5</accession>
<evidence type="ECO:0000256" key="9">
    <source>
        <dbReference type="ARBA" id="ARBA00022833"/>
    </source>
</evidence>
<dbReference type="GO" id="GO:0005829">
    <property type="term" value="C:cytosol"/>
    <property type="evidence" value="ECO:0007669"/>
    <property type="project" value="UniProtKB-SubCell"/>
</dbReference>
<dbReference type="InterPro" id="IPR001763">
    <property type="entry name" value="Rhodanese-like_dom"/>
</dbReference>
<feature type="binding site" evidence="13">
    <location>
        <position position="123"/>
    </location>
    <ligand>
        <name>ATP</name>
        <dbReference type="ChEBI" id="CHEBI:30616"/>
    </ligand>
</feature>